<protein>
    <submittedName>
        <fullName evidence="1">Uncharacterized protein</fullName>
    </submittedName>
</protein>
<proteinExistence type="predicted"/>
<keyword evidence="2" id="KW-1185">Reference proteome</keyword>
<evidence type="ECO:0000313" key="2">
    <source>
        <dbReference type="Proteomes" id="UP000324222"/>
    </source>
</evidence>
<organism evidence="1 2">
    <name type="scientific">Portunus trituberculatus</name>
    <name type="common">Swimming crab</name>
    <name type="synonym">Neptunus trituberculatus</name>
    <dbReference type="NCBI Taxonomy" id="210409"/>
    <lineage>
        <taxon>Eukaryota</taxon>
        <taxon>Metazoa</taxon>
        <taxon>Ecdysozoa</taxon>
        <taxon>Arthropoda</taxon>
        <taxon>Crustacea</taxon>
        <taxon>Multicrustacea</taxon>
        <taxon>Malacostraca</taxon>
        <taxon>Eumalacostraca</taxon>
        <taxon>Eucarida</taxon>
        <taxon>Decapoda</taxon>
        <taxon>Pleocyemata</taxon>
        <taxon>Brachyura</taxon>
        <taxon>Eubrachyura</taxon>
        <taxon>Portunoidea</taxon>
        <taxon>Portunidae</taxon>
        <taxon>Portuninae</taxon>
        <taxon>Portunus</taxon>
    </lineage>
</organism>
<evidence type="ECO:0000313" key="1">
    <source>
        <dbReference type="EMBL" id="MPC07546.1"/>
    </source>
</evidence>
<sequence length="89" mass="10491">MTRARRGEARRGEGASVFLARRNPIDPRDSLETDSRRYRKKILEKLAKHLWPLKTFVALVEDARVYKEHSYALQSDTYLLVLRGVEKQY</sequence>
<name>A0A5B7CGE6_PORTR</name>
<dbReference type="EMBL" id="VSRR010000003">
    <property type="protein sequence ID" value="MPC07546.1"/>
    <property type="molecule type" value="Genomic_DNA"/>
</dbReference>
<gene>
    <name evidence="1" type="ORF">E2C01_000109</name>
</gene>
<accession>A0A5B7CGE6</accession>
<dbReference type="Proteomes" id="UP000324222">
    <property type="component" value="Unassembled WGS sequence"/>
</dbReference>
<dbReference type="AlphaFoldDB" id="A0A5B7CGE6"/>
<reference evidence="1 2" key="1">
    <citation type="submission" date="2019-05" db="EMBL/GenBank/DDBJ databases">
        <title>Another draft genome of Portunus trituberculatus and its Hox gene families provides insights of decapod evolution.</title>
        <authorList>
            <person name="Jeong J.-H."/>
            <person name="Song I."/>
            <person name="Kim S."/>
            <person name="Choi T."/>
            <person name="Kim D."/>
            <person name="Ryu S."/>
            <person name="Kim W."/>
        </authorList>
    </citation>
    <scope>NUCLEOTIDE SEQUENCE [LARGE SCALE GENOMIC DNA]</scope>
    <source>
        <tissue evidence="1">Muscle</tissue>
    </source>
</reference>
<comment type="caution">
    <text evidence="1">The sequence shown here is derived from an EMBL/GenBank/DDBJ whole genome shotgun (WGS) entry which is preliminary data.</text>
</comment>